<gene>
    <name evidence="1" type="ORF">EZS28_010195</name>
</gene>
<dbReference type="EMBL" id="SNRW01001986">
    <property type="protein sequence ID" value="KAA6394276.1"/>
    <property type="molecule type" value="Genomic_DNA"/>
</dbReference>
<dbReference type="Proteomes" id="UP000324800">
    <property type="component" value="Unassembled WGS sequence"/>
</dbReference>
<dbReference type="AlphaFoldDB" id="A0A5J4WHV1"/>
<reference evidence="1 2" key="1">
    <citation type="submission" date="2019-03" db="EMBL/GenBank/DDBJ databases">
        <title>Single cell metagenomics reveals metabolic interactions within the superorganism composed of flagellate Streblomastix strix and complex community of Bacteroidetes bacteria on its surface.</title>
        <authorList>
            <person name="Treitli S.C."/>
            <person name="Kolisko M."/>
            <person name="Husnik F."/>
            <person name="Keeling P."/>
            <person name="Hampl V."/>
        </authorList>
    </citation>
    <scope>NUCLEOTIDE SEQUENCE [LARGE SCALE GENOMIC DNA]</scope>
    <source>
        <strain evidence="1">ST1C</strain>
    </source>
</reference>
<evidence type="ECO:0000313" key="1">
    <source>
        <dbReference type="EMBL" id="KAA6394276.1"/>
    </source>
</evidence>
<comment type="caution">
    <text evidence="1">The sequence shown here is derived from an EMBL/GenBank/DDBJ whole genome shotgun (WGS) entry which is preliminary data.</text>
</comment>
<proteinExistence type="predicted"/>
<name>A0A5J4WHV1_9EUKA</name>
<sequence length="145" mass="15909">MCFERNKPLNVYVQSDSSSDVLSSTISFSICSFSLSFRYLSSVKTSPAMLRRLYTLFEAGCGQETVSGRVDKTSTSLLSADALAMKELVTVSMFVAYYNAFGRHHATETLHADFPDSIGISKLSLIPILKAQKTPQSQAQHISVV</sequence>
<accession>A0A5J4WHV1</accession>
<organism evidence="1 2">
    <name type="scientific">Streblomastix strix</name>
    <dbReference type="NCBI Taxonomy" id="222440"/>
    <lineage>
        <taxon>Eukaryota</taxon>
        <taxon>Metamonada</taxon>
        <taxon>Preaxostyla</taxon>
        <taxon>Oxymonadida</taxon>
        <taxon>Streblomastigidae</taxon>
        <taxon>Streblomastix</taxon>
    </lineage>
</organism>
<protein>
    <submittedName>
        <fullName evidence="1">Uncharacterized protein</fullName>
    </submittedName>
</protein>
<evidence type="ECO:0000313" key="2">
    <source>
        <dbReference type="Proteomes" id="UP000324800"/>
    </source>
</evidence>